<feature type="transmembrane region" description="Helical" evidence="1">
    <location>
        <begin position="24"/>
        <end position="46"/>
    </location>
</feature>
<dbReference type="AlphaFoldDB" id="A0A835ETD9"/>
<evidence type="ECO:0000256" key="1">
    <source>
        <dbReference type="SAM" id="Phobius"/>
    </source>
</evidence>
<dbReference type="OrthoDB" id="673362at2759"/>
<name>A0A835ETD9_9POAL</name>
<keyword evidence="1" id="KW-0812">Transmembrane</keyword>
<evidence type="ECO:0000313" key="2">
    <source>
        <dbReference type="EMBL" id="KAF8705015.1"/>
    </source>
</evidence>
<keyword evidence="1" id="KW-1133">Transmembrane helix</keyword>
<dbReference type="EMBL" id="JACEFO010001770">
    <property type="protein sequence ID" value="KAF8705015.1"/>
    <property type="molecule type" value="Genomic_DNA"/>
</dbReference>
<protein>
    <submittedName>
        <fullName evidence="2">Uncharacterized protein</fullName>
    </submittedName>
</protein>
<evidence type="ECO:0000313" key="3">
    <source>
        <dbReference type="Proteomes" id="UP000636709"/>
    </source>
</evidence>
<keyword evidence="1" id="KW-0472">Membrane</keyword>
<feature type="transmembrane region" description="Helical" evidence="1">
    <location>
        <begin position="58"/>
        <end position="78"/>
    </location>
</feature>
<proteinExistence type="predicted"/>
<comment type="caution">
    <text evidence="2">The sequence shown here is derived from an EMBL/GenBank/DDBJ whole genome shotgun (WGS) entry which is preliminary data.</text>
</comment>
<sequence length="79" mass="7888">MAPGTSSNGHSVCRPPPGLNKTTYLISASGMFFTGVTQVVVASVRAPGGRAHPAGTKLAYACLVSPVAVAACLTMASLL</sequence>
<accession>A0A835ETD9</accession>
<organism evidence="2 3">
    <name type="scientific">Digitaria exilis</name>
    <dbReference type="NCBI Taxonomy" id="1010633"/>
    <lineage>
        <taxon>Eukaryota</taxon>
        <taxon>Viridiplantae</taxon>
        <taxon>Streptophyta</taxon>
        <taxon>Embryophyta</taxon>
        <taxon>Tracheophyta</taxon>
        <taxon>Spermatophyta</taxon>
        <taxon>Magnoliopsida</taxon>
        <taxon>Liliopsida</taxon>
        <taxon>Poales</taxon>
        <taxon>Poaceae</taxon>
        <taxon>PACMAD clade</taxon>
        <taxon>Panicoideae</taxon>
        <taxon>Panicodae</taxon>
        <taxon>Paniceae</taxon>
        <taxon>Anthephorinae</taxon>
        <taxon>Digitaria</taxon>
    </lineage>
</organism>
<gene>
    <name evidence="2" type="ORF">HU200_031270</name>
</gene>
<dbReference type="Proteomes" id="UP000636709">
    <property type="component" value="Unassembled WGS sequence"/>
</dbReference>
<keyword evidence="3" id="KW-1185">Reference proteome</keyword>
<reference evidence="2" key="1">
    <citation type="submission" date="2020-07" db="EMBL/GenBank/DDBJ databases">
        <title>Genome sequence and genetic diversity analysis of an under-domesticated orphan crop, white fonio (Digitaria exilis).</title>
        <authorList>
            <person name="Bennetzen J.L."/>
            <person name="Chen S."/>
            <person name="Ma X."/>
            <person name="Wang X."/>
            <person name="Yssel A.E.J."/>
            <person name="Chaluvadi S.R."/>
            <person name="Johnson M."/>
            <person name="Gangashetty P."/>
            <person name="Hamidou F."/>
            <person name="Sanogo M.D."/>
            <person name="Zwaenepoel A."/>
            <person name="Wallace J."/>
            <person name="Van De Peer Y."/>
            <person name="Van Deynze A."/>
        </authorList>
    </citation>
    <scope>NUCLEOTIDE SEQUENCE</scope>
    <source>
        <tissue evidence="2">Leaves</tissue>
    </source>
</reference>